<dbReference type="PANTHER" id="PTHR46273">
    <property type="entry name" value="MYOSUPPRESSIN RECEPTOR 1, ISOFORM B-RELATED"/>
    <property type="match status" value="1"/>
</dbReference>
<keyword evidence="2 5" id="KW-0812">Transmembrane</keyword>
<evidence type="ECO:0000259" key="6">
    <source>
        <dbReference type="PROSITE" id="PS50262"/>
    </source>
</evidence>
<feature type="transmembrane region" description="Helical" evidence="5">
    <location>
        <begin position="101"/>
        <end position="131"/>
    </location>
</feature>
<dbReference type="SUPFAM" id="SSF81321">
    <property type="entry name" value="Family A G protein-coupled receptor-like"/>
    <property type="match status" value="1"/>
</dbReference>
<dbReference type="Gene3D" id="1.20.1070.10">
    <property type="entry name" value="Rhodopsin 7-helix transmembrane proteins"/>
    <property type="match status" value="1"/>
</dbReference>
<feature type="transmembrane region" description="Helical" evidence="5">
    <location>
        <begin position="261"/>
        <end position="287"/>
    </location>
</feature>
<evidence type="ECO:0000256" key="1">
    <source>
        <dbReference type="ARBA" id="ARBA00004370"/>
    </source>
</evidence>
<evidence type="ECO:0000256" key="4">
    <source>
        <dbReference type="ARBA" id="ARBA00023136"/>
    </source>
</evidence>
<comment type="caution">
    <text evidence="7">The sequence shown here is derived from an EMBL/GenBank/DDBJ whole genome shotgun (WGS) entry which is preliminary data.</text>
</comment>
<gene>
    <name evidence="7" type="ORF">CAMP_LOCUS3703</name>
</gene>
<evidence type="ECO:0000256" key="2">
    <source>
        <dbReference type="ARBA" id="ARBA00022692"/>
    </source>
</evidence>
<dbReference type="OrthoDB" id="5864054at2759"/>
<dbReference type="GO" id="GO:0005886">
    <property type="term" value="C:plasma membrane"/>
    <property type="evidence" value="ECO:0007669"/>
    <property type="project" value="TreeGrafter"/>
</dbReference>
<dbReference type="PANTHER" id="PTHR46273:SF6">
    <property type="entry name" value="G-PROTEIN COUPLED RECEPTORS FAMILY 1 PROFILE DOMAIN-CONTAINING PROTEIN"/>
    <property type="match status" value="1"/>
</dbReference>
<name>A0A9P1IBF3_9PELO</name>
<keyword evidence="3 5" id="KW-1133">Transmembrane helix</keyword>
<dbReference type="InterPro" id="IPR019427">
    <property type="entry name" value="7TM_GPCR_serpentine_rcpt_Srw"/>
</dbReference>
<dbReference type="EMBL" id="CANHGI010000002">
    <property type="protein sequence ID" value="CAI5441066.1"/>
    <property type="molecule type" value="Genomic_DNA"/>
</dbReference>
<dbReference type="InterPro" id="IPR053219">
    <property type="entry name" value="GPCR_Dmsr-1"/>
</dbReference>
<keyword evidence="8" id="KW-1185">Reference proteome</keyword>
<dbReference type="Proteomes" id="UP001152747">
    <property type="component" value="Unassembled WGS sequence"/>
</dbReference>
<evidence type="ECO:0000256" key="5">
    <source>
        <dbReference type="SAM" id="Phobius"/>
    </source>
</evidence>
<dbReference type="AlphaFoldDB" id="A0A9P1IBF3"/>
<dbReference type="InterPro" id="IPR000276">
    <property type="entry name" value="GPCR_Rhodpsn"/>
</dbReference>
<dbReference type="CDD" id="cd14978">
    <property type="entry name" value="7tmA_FMRFamide_R-like"/>
    <property type="match status" value="1"/>
</dbReference>
<feature type="transmembrane region" description="Helical" evidence="5">
    <location>
        <begin position="151"/>
        <end position="175"/>
    </location>
</feature>
<dbReference type="InterPro" id="IPR017452">
    <property type="entry name" value="GPCR_Rhodpsn_7TM"/>
</dbReference>
<feature type="transmembrane region" description="Helical" evidence="5">
    <location>
        <begin position="36"/>
        <end position="56"/>
    </location>
</feature>
<protein>
    <recommendedName>
        <fullName evidence="6">G-protein coupled receptors family 1 profile domain-containing protein</fullName>
    </recommendedName>
</protein>
<keyword evidence="4 5" id="KW-0472">Membrane</keyword>
<comment type="subcellular location">
    <subcellularLocation>
        <location evidence="1">Membrane</location>
    </subcellularLocation>
</comment>
<evidence type="ECO:0000313" key="8">
    <source>
        <dbReference type="Proteomes" id="UP001152747"/>
    </source>
</evidence>
<feature type="domain" description="G-protein coupled receptors family 1 profile" evidence="6">
    <location>
        <begin position="48"/>
        <end position="318"/>
    </location>
</feature>
<reference evidence="7" key="1">
    <citation type="submission" date="2022-11" db="EMBL/GenBank/DDBJ databases">
        <authorList>
            <person name="Kikuchi T."/>
        </authorList>
    </citation>
    <scope>NUCLEOTIDE SEQUENCE</scope>
    <source>
        <strain evidence="7">PS1010</strain>
    </source>
</reference>
<dbReference type="GO" id="GO:0008528">
    <property type="term" value="F:G protein-coupled peptide receptor activity"/>
    <property type="evidence" value="ECO:0007669"/>
    <property type="project" value="InterPro"/>
</dbReference>
<dbReference type="PROSITE" id="PS50262">
    <property type="entry name" value="G_PROTEIN_RECEP_F1_2"/>
    <property type="match status" value="1"/>
</dbReference>
<organism evidence="7 8">
    <name type="scientific">Caenorhabditis angaria</name>
    <dbReference type="NCBI Taxonomy" id="860376"/>
    <lineage>
        <taxon>Eukaryota</taxon>
        <taxon>Metazoa</taxon>
        <taxon>Ecdysozoa</taxon>
        <taxon>Nematoda</taxon>
        <taxon>Chromadorea</taxon>
        <taxon>Rhabditida</taxon>
        <taxon>Rhabditina</taxon>
        <taxon>Rhabditomorpha</taxon>
        <taxon>Rhabditoidea</taxon>
        <taxon>Rhabditidae</taxon>
        <taxon>Peloderinae</taxon>
        <taxon>Caenorhabditis</taxon>
    </lineage>
</organism>
<feature type="transmembrane region" description="Helical" evidence="5">
    <location>
        <begin position="68"/>
        <end position="89"/>
    </location>
</feature>
<dbReference type="Pfam" id="PF10324">
    <property type="entry name" value="7TM_GPCR_Srw"/>
    <property type="match status" value="1"/>
</dbReference>
<proteinExistence type="predicted"/>
<sequence>MECNDSRIFNTSNPITYAVIERLFEFKYYYSKVHPMLSLLLCVLGLLANGVHILVLTRPRMRHSSVHTVLVCIAISDIGTMTSYLTYILRYEFYHNLEGYSYIWALFLKCHAMLSIALHAITLYLVVLMAFIRLSAMKISTSQWLDHSRALVSALTIAILVFIFCVPTLLAHQILETQREVDLSGFYFLYSVGFSDMMKKNHCFLMKGNLWLTGIFLKVIPCALLFIFTIALIGKLRENNEKRKILIKEERARRRGDLTTYMLLLMVTVFLCTELPQGILAILNAIYTTQISQYVYSNLADVLDVFSLINCFVAFLVYCFTSSKYRQTLFGLLPLTKIPYSGVSTRQGTLKLTSTQDRKGVIQRYNSLEVTNHAEIPLVLSERPNSAQPLTDF</sequence>
<accession>A0A9P1IBF3</accession>
<feature type="transmembrane region" description="Helical" evidence="5">
    <location>
        <begin position="210"/>
        <end position="234"/>
    </location>
</feature>
<dbReference type="PRINTS" id="PR00237">
    <property type="entry name" value="GPCRRHODOPSN"/>
</dbReference>
<evidence type="ECO:0000256" key="3">
    <source>
        <dbReference type="ARBA" id="ARBA00022989"/>
    </source>
</evidence>
<feature type="transmembrane region" description="Helical" evidence="5">
    <location>
        <begin position="299"/>
        <end position="320"/>
    </location>
</feature>
<evidence type="ECO:0000313" key="7">
    <source>
        <dbReference type="EMBL" id="CAI5441066.1"/>
    </source>
</evidence>